<keyword evidence="8 14" id="KW-0630">Potassium</keyword>
<dbReference type="InterPro" id="IPR045319">
    <property type="entry name" value="KAT/AKT"/>
</dbReference>
<keyword evidence="13" id="KW-0040">ANK repeat</keyword>
<evidence type="ECO:0000256" key="4">
    <source>
        <dbReference type="ARBA" id="ARBA00022538"/>
    </source>
</evidence>
<evidence type="ECO:0000256" key="3">
    <source>
        <dbReference type="ARBA" id="ARBA00022448"/>
    </source>
</evidence>
<evidence type="ECO:0000256" key="8">
    <source>
        <dbReference type="ARBA" id="ARBA00022958"/>
    </source>
</evidence>
<feature type="transmembrane region" description="Helical" evidence="14">
    <location>
        <begin position="324"/>
        <end position="342"/>
    </location>
</feature>
<keyword evidence="9 14" id="KW-1133">Transmembrane helix</keyword>
<dbReference type="SUPFAM" id="SSF48403">
    <property type="entry name" value="Ankyrin repeat"/>
    <property type="match status" value="1"/>
</dbReference>
<reference evidence="17" key="2">
    <citation type="journal article" date="2023" name="Int. J. Mol. Sci.">
        <title>De Novo Assembly and Annotation of 11 Diverse Shrub Willow (Salix) Genomes Reveals Novel Gene Organization in Sex-Linked Regions.</title>
        <authorList>
            <person name="Hyden B."/>
            <person name="Feng K."/>
            <person name="Yates T.B."/>
            <person name="Jawdy S."/>
            <person name="Cereghino C."/>
            <person name="Smart L.B."/>
            <person name="Muchero W."/>
        </authorList>
    </citation>
    <scope>NUCLEOTIDE SEQUENCE</scope>
    <source>
        <tissue evidence="17">Shoot tip</tissue>
    </source>
</reference>
<dbReference type="SUPFAM" id="SSF81324">
    <property type="entry name" value="Voltage-gated potassium channels"/>
    <property type="match status" value="1"/>
</dbReference>
<dbReference type="PROSITE" id="PS51490">
    <property type="entry name" value="KHA"/>
    <property type="match status" value="1"/>
</dbReference>
<evidence type="ECO:0000256" key="13">
    <source>
        <dbReference type="PROSITE-ProRule" id="PRU00023"/>
    </source>
</evidence>
<dbReference type="PROSITE" id="PS50042">
    <property type="entry name" value="CNMP_BINDING_3"/>
    <property type="match status" value="1"/>
</dbReference>
<dbReference type="Pfam" id="PF11834">
    <property type="entry name" value="KHA"/>
    <property type="match status" value="1"/>
</dbReference>
<dbReference type="Proteomes" id="UP001151532">
    <property type="component" value="Chromosome 3"/>
</dbReference>
<dbReference type="AlphaFoldDB" id="A0A9Q0QHE8"/>
<evidence type="ECO:0000313" key="17">
    <source>
        <dbReference type="EMBL" id="KAJ6706614.1"/>
    </source>
</evidence>
<feature type="transmembrane region" description="Helical" evidence="14">
    <location>
        <begin position="145"/>
        <end position="163"/>
    </location>
</feature>
<keyword evidence="18" id="KW-1185">Reference proteome</keyword>
<evidence type="ECO:0000256" key="11">
    <source>
        <dbReference type="ARBA" id="ARBA00023136"/>
    </source>
</evidence>
<dbReference type="InterPro" id="IPR036770">
    <property type="entry name" value="Ankyrin_rpt-contain_sf"/>
</dbReference>
<dbReference type="InterPro" id="IPR018490">
    <property type="entry name" value="cNMP-bd_dom_sf"/>
</dbReference>
<gene>
    <name evidence="17" type="ORF">OIU79_011111</name>
</gene>
<comment type="domain">
    <text evidence="14">The KHA domain (rich in hydrophobic and acidic residues) present in the C-terminal part is likely to be important for tetramerization.</text>
</comment>
<evidence type="ECO:0000256" key="12">
    <source>
        <dbReference type="ARBA" id="ARBA00023303"/>
    </source>
</evidence>
<keyword evidence="4 14" id="KW-0633">Potassium transport</keyword>
<dbReference type="SMART" id="SM00248">
    <property type="entry name" value="ANK"/>
    <property type="match status" value="5"/>
</dbReference>
<keyword evidence="11 14" id="KW-0472">Membrane</keyword>
<dbReference type="SUPFAM" id="SSF51206">
    <property type="entry name" value="cAMP-binding domain-like"/>
    <property type="match status" value="1"/>
</dbReference>
<evidence type="ECO:0000256" key="6">
    <source>
        <dbReference type="ARBA" id="ARBA00022826"/>
    </source>
</evidence>
<dbReference type="PROSITE" id="PS50297">
    <property type="entry name" value="ANK_REP_REGION"/>
    <property type="match status" value="2"/>
</dbReference>
<dbReference type="PRINTS" id="PR01415">
    <property type="entry name" value="ANKYRIN"/>
</dbReference>
<dbReference type="GO" id="GO:0034702">
    <property type="term" value="C:monoatomic ion channel complex"/>
    <property type="evidence" value="ECO:0007669"/>
    <property type="project" value="UniProtKB-KW"/>
</dbReference>
<evidence type="ECO:0000256" key="9">
    <source>
        <dbReference type="ARBA" id="ARBA00022989"/>
    </source>
</evidence>
<dbReference type="Gene3D" id="2.60.120.10">
    <property type="entry name" value="Jelly Rolls"/>
    <property type="match status" value="1"/>
</dbReference>
<feature type="repeat" description="ANK" evidence="13">
    <location>
        <begin position="604"/>
        <end position="636"/>
    </location>
</feature>
<dbReference type="Pfam" id="PF12796">
    <property type="entry name" value="Ank_2"/>
    <property type="match status" value="2"/>
</dbReference>
<feature type="transmembrane region" description="Helical" evidence="14">
    <location>
        <begin position="293"/>
        <end position="312"/>
    </location>
</feature>
<feature type="transmembrane region" description="Helical" evidence="14">
    <location>
        <begin position="184"/>
        <end position="203"/>
    </location>
</feature>
<feature type="domain" description="Cyclic nucleotide-binding" evidence="15">
    <location>
        <begin position="426"/>
        <end position="545"/>
    </location>
</feature>
<dbReference type="PROSITE" id="PS50088">
    <property type="entry name" value="ANK_REPEAT"/>
    <property type="match status" value="2"/>
</dbReference>
<dbReference type="FunFam" id="1.10.287.70:FF:000123">
    <property type="entry name" value="Potassium channel KAT3"/>
    <property type="match status" value="1"/>
</dbReference>
<dbReference type="Pfam" id="PF00027">
    <property type="entry name" value="cNMP_binding"/>
    <property type="match status" value="1"/>
</dbReference>
<dbReference type="Gene3D" id="1.25.40.20">
    <property type="entry name" value="Ankyrin repeat-containing domain"/>
    <property type="match status" value="1"/>
</dbReference>
<comment type="domain">
    <text evidence="14">The segment S4 is probably the voltage-sensor and is characterized by a series of positively charged amino acids. The pore-forming region H5 is enclosed by the transmembrane segments S5 and S6 in the Shaker-type (1P/6TM) and contains the GYGD signature motif which seems to be involved in potassium selectivity.</text>
</comment>
<evidence type="ECO:0000256" key="1">
    <source>
        <dbReference type="ARBA" id="ARBA00004141"/>
    </source>
</evidence>
<feature type="domain" description="KHA" evidence="16">
    <location>
        <begin position="793"/>
        <end position="875"/>
    </location>
</feature>
<evidence type="ECO:0000259" key="16">
    <source>
        <dbReference type="PROSITE" id="PS51490"/>
    </source>
</evidence>
<organism evidence="17 18">
    <name type="scientific">Salix purpurea</name>
    <name type="common">Purple osier willow</name>
    <dbReference type="NCBI Taxonomy" id="77065"/>
    <lineage>
        <taxon>Eukaryota</taxon>
        <taxon>Viridiplantae</taxon>
        <taxon>Streptophyta</taxon>
        <taxon>Embryophyta</taxon>
        <taxon>Tracheophyta</taxon>
        <taxon>Spermatophyta</taxon>
        <taxon>Magnoliopsida</taxon>
        <taxon>eudicotyledons</taxon>
        <taxon>Gunneridae</taxon>
        <taxon>Pentapetalae</taxon>
        <taxon>rosids</taxon>
        <taxon>fabids</taxon>
        <taxon>Malpighiales</taxon>
        <taxon>Salicaceae</taxon>
        <taxon>Saliceae</taxon>
        <taxon>Salix</taxon>
    </lineage>
</organism>
<keyword evidence="10 14" id="KW-0406">Ion transport</keyword>
<comment type="similarity">
    <text evidence="2 14">Belongs to the potassium channel family. Plant (TC 1.A.1.4) subfamily.</text>
</comment>
<dbReference type="OrthoDB" id="426293at2759"/>
<comment type="caution">
    <text evidence="17">The sequence shown here is derived from an EMBL/GenBank/DDBJ whole genome shotgun (WGS) entry which is preliminary data.</text>
</comment>
<feature type="repeat" description="ANK" evidence="13">
    <location>
        <begin position="701"/>
        <end position="734"/>
    </location>
</feature>
<dbReference type="FunFam" id="2.60.120.10:FF:000074">
    <property type="entry name" value="Potassium channel KAT2"/>
    <property type="match status" value="1"/>
</dbReference>
<reference evidence="17" key="1">
    <citation type="submission" date="2022-11" db="EMBL/GenBank/DDBJ databases">
        <authorList>
            <person name="Hyden B.L."/>
            <person name="Feng K."/>
            <person name="Yates T."/>
            <person name="Jawdy S."/>
            <person name="Smart L.B."/>
            <person name="Muchero W."/>
        </authorList>
    </citation>
    <scope>NUCLEOTIDE SEQUENCE</scope>
    <source>
        <tissue evidence="17">Shoot tip</tissue>
    </source>
</reference>
<dbReference type="PANTHER" id="PTHR45743:SF21">
    <property type="entry name" value="POTASSIUM CHANNEL AKT2_3"/>
    <property type="match status" value="1"/>
</dbReference>
<comment type="caution">
    <text evidence="14">Lacks conserved residue(s) required for the propagation of feature annotation.</text>
</comment>
<protein>
    <recommendedName>
        <fullName evidence="14">Potassium channel</fullName>
    </recommendedName>
</protein>
<feature type="transmembrane region" description="Helical" evidence="14">
    <location>
        <begin position="209"/>
        <end position="226"/>
    </location>
</feature>
<comment type="function">
    <text evidence="14">Potassium channel.</text>
</comment>
<dbReference type="InterPro" id="IPR014710">
    <property type="entry name" value="RmlC-like_jellyroll"/>
</dbReference>
<comment type="subcellular location">
    <subcellularLocation>
        <location evidence="1 14">Membrane</location>
        <topology evidence="1 14">Multi-pass membrane protein</topology>
    </subcellularLocation>
</comment>
<sequence length="875" mass="99688">MQRTTTTSHRTLTTPPSLTFAGKIERMMETKFTPYNLHLTSSMIRRSWKNYQGQDSDQTQHQEEDDTALSLSSLSKIILPPLGVSSFNQNPTQSGGWIISPVDSRYRCWGTFMVVLVAYSLWVYPFEVAFLHSSPHRMLSIADNIVDLFFAVDIVLTFFVAFIDSRTQQVVRDRRKIAGRYLSTWFLMDVASTVPFELLAYLFTGEEKVGLYYSLLGLLRFWRLRRVKQLFTRLEKDIRFSYFWVRCARLLCVTLFLVHCAGCLYYLLADRYPHKGKTWIGAVIPNFRETSLGIRYISAMYWSITTMTTVGYGDLHAENSMEMVFIIFYMLFNLGLTAYLIGNMTNLVVEGTRRTMEFRNSIEEASNFVCRNHLPPRLKDQILAYMCLRFKAESLNQHQLIEQLPKSICKSICQHLFLPTVEKVYLFKGISRETLLLLVAKIKAEYIPPREDVVMQNEAPDDVYIIVSGEVEIIECHLEKERVVGTLRSGDMFGEVGALCCRPQSYIFRTRTLSQLLRIKTAALIEAMQTNQDDYIAIIKNFLKHYSKLKDLKIIGGLTFENGEEEEDDPNIAFNLLTIASTGNAAFLEELLKAKLDPDIGDSKGRTPLHLAASKGHEECVMVLLRHGCDIHLRDINGNTALWEAISSKHHSIFRILYHYASISDQHTAGDLLCTAAKKNDLMVMKELLKQGLDIDSKDRHGRTALQVAMEENHGREMVNLLVMNGADVAEANSSHEFSSTSLNEMLQNREIGHQIMVPDVLTANDQVLLKRCEREQECPSCCKSKGSSDCIRVSIYRGHPMVRRQTCCVEAGRLIKLPDSLDELKSIAGEKFGLDARNAMVTDEEGSEVDSIEVIRDKDKLFIVEDPTRLMLAS</sequence>
<dbReference type="Pfam" id="PF00520">
    <property type="entry name" value="Ion_trans"/>
    <property type="match status" value="1"/>
</dbReference>
<evidence type="ECO:0000256" key="5">
    <source>
        <dbReference type="ARBA" id="ARBA00022692"/>
    </source>
</evidence>
<evidence type="ECO:0000256" key="7">
    <source>
        <dbReference type="ARBA" id="ARBA00022882"/>
    </source>
</evidence>
<keyword evidence="3 14" id="KW-0813">Transport</keyword>
<dbReference type="InterPro" id="IPR021789">
    <property type="entry name" value="KHA_dom"/>
</dbReference>
<dbReference type="InterPro" id="IPR003938">
    <property type="entry name" value="K_chnl_volt-dep_EAG/ELK/ERG"/>
</dbReference>
<keyword evidence="6 14" id="KW-0631">Potassium channel</keyword>
<evidence type="ECO:0000256" key="2">
    <source>
        <dbReference type="ARBA" id="ARBA00007929"/>
    </source>
</evidence>
<dbReference type="InterPro" id="IPR000595">
    <property type="entry name" value="cNMP-bd_dom"/>
</dbReference>
<dbReference type="CDD" id="cd00038">
    <property type="entry name" value="CAP_ED"/>
    <property type="match status" value="1"/>
</dbReference>
<dbReference type="GO" id="GO:0005249">
    <property type="term" value="F:voltage-gated potassium channel activity"/>
    <property type="evidence" value="ECO:0007669"/>
    <property type="project" value="UniProtKB-UniRule"/>
</dbReference>
<dbReference type="InterPro" id="IPR002110">
    <property type="entry name" value="Ankyrin_rpt"/>
</dbReference>
<keyword evidence="7 14" id="KW-0851">Voltage-gated channel</keyword>
<dbReference type="PANTHER" id="PTHR45743">
    <property type="entry name" value="POTASSIUM CHANNEL AKT1"/>
    <property type="match status" value="1"/>
</dbReference>
<evidence type="ECO:0000259" key="15">
    <source>
        <dbReference type="PROSITE" id="PS50042"/>
    </source>
</evidence>
<evidence type="ECO:0000256" key="10">
    <source>
        <dbReference type="ARBA" id="ARBA00023065"/>
    </source>
</evidence>
<feature type="transmembrane region" description="Helical" evidence="14">
    <location>
        <begin position="106"/>
        <end position="125"/>
    </location>
</feature>
<dbReference type="PRINTS" id="PR01463">
    <property type="entry name" value="EAGCHANLFMLY"/>
</dbReference>
<keyword evidence="5 14" id="KW-0812">Transmembrane</keyword>
<evidence type="ECO:0000256" key="14">
    <source>
        <dbReference type="RuleBase" id="RU369015"/>
    </source>
</evidence>
<dbReference type="InterPro" id="IPR005821">
    <property type="entry name" value="Ion_trans_dom"/>
</dbReference>
<evidence type="ECO:0000313" key="18">
    <source>
        <dbReference type="Proteomes" id="UP001151532"/>
    </source>
</evidence>
<accession>A0A9Q0QHE8</accession>
<dbReference type="Gene3D" id="1.10.287.70">
    <property type="match status" value="1"/>
</dbReference>
<name>A0A9Q0QHE8_SALPP</name>
<dbReference type="EMBL" id="JAPFFK010000016">
    <property type="protein sequence ID" value="KAJ6706614.1"/>
    <property type="molecule type" value="Genomic_DNA"/>
</dbReference>
<keyword evidence="12 14" id="KW-0407">Ion channel</keyword>
<comment type="subunit">
    <text evidence="14">The potassium channel is composed of a homo- or heterotetrameric complex of pore-forming subunits.</text>
</comment>
<proteinExistence type="inferred from homology"/>
<feature type="transmembrane region" description="Helical" evidence="14">
    <location>
        <begin position="247"/>
        <end position="268"/>
    </location>
</feature>
<dbReference type="SMART" id="SM00100">
    <property type="entry name" value="cNMP"/>
    <property type="match status" value="1"/>
</dbReference>